<dbReference type="EC" id="2.3.2.5" evidence="3"/>
<dbReference type="GO" id="GO:0016603">
    <property type="term" value="F:glutaminyl-peptide cyclotransferase activity"/>
    <property type="evidence" value="ECO:0007669"/>
    <property type="project" value="UniProtKB-EC"/>
</dbReference>
<dbReference type="EMBL" id="AHAE01000047">
    <property type="protein sequence ID" value="EJZ82007.1"/>
    <property type="molecule type" value="Genomic_DNA"/>
</dbReference>
<protein>
    <submittedName>
        <fullName evidence="3">Glutamine cyclotransferase</fullName>
        <ecNumber evidence="3">2.3.2.5</ecNumber>
    </submittedName>
</protein>
<dbReference type="Proteomes" id="UP000011016">
    <property type="component" value="Unassembled WGS sequence"/>
</dbReference>
<dbReference type="AlphaFoldDB" id="I7KIY1"/>
<evidence type="ECO:0000313" key="6">
    <source>
        <dbReference type="Proteomes" id="UP000011016"/>
    </source>
</evidence>
<evidence type="ECO:0000313" key="4">
    <source>
        <dbReference type="EMBL" id="EJZ82007.1"/>
    </source>
</evidence>
<dbReference type="PROSITE" id="PS51257">
    <property type="entry name" value="PROKAR_LIPOPROTEIN"/>
    <property type="match status" value="1"/>
</dbReference>
<name>I7KIY1_9CORY</name>
<dbReference type="HOGENOM" id="CLU_060272_2_2_11"/>
<dbReference type="eggNOG" id="COG3823">
    <property type="taxonomic scope" value="Bacteria"/>
</dbReference>
<dbReference type="PROSITE" id="PS51318">
    <property type="entry name" value="TAT"/>
    <property type="match status" value="1"/>
</dbReference>
<keyword evidence="3" id="KW-0012">Acyltransferase</keyword>
<feature type="signal peptide" evidence="2">
    <location>
        <begin position="1"/>
        <end position="21"/>
    </location>
</feature>
<dbReference type="Pfam" id="PF05096">
    <property type="entry name" value="Glu_cyclase_2"/>
    <property type="match status" value="1"/>
</dbReference>
<gene>
    <name evidence="3" type="ORF">BN46_0480</name>
    <name evidence="4" type="ORF">HMPREF9719_01079</name>
</gene>
<sequence length="312" mass="32111">MSNHARRAVGLAALAGAAALAAGCAGPGGDAAPTTGGATARPGADPDPASLAVEVHDTHPFDADSFTQGLELEEGGTLLVGTGREGESRVYRRAPDGEELESAELDDDLFGEGVARVGDTVWQLTWREGVVVERDSETLNERARHEIPGEGWGLCFFPEDPLGEEPGGVLYQSEGTGDLIRRDPETFGELGRVSAPAGVDGLNELDCATGEGADPAGGDADSVVWANVFPTDEILGLDPATGEVLATVDAAELAAGTPAAGEDPDHVLNGIAHVPGTGRFLLSGKKWPVLYEVEFVPAAERETASRPAGAGR</sequence>
<dbReference type="STRING" id="29321.AAV33_07120"/>
<dbReference type="Proteomes" id="UP000006078">
    <property type="component" value="Unassembled WGS sequence"/>
</dbReference>
<reference evidence="3 6" key="1">
    <citation type="journal article" date="2012" name="J. Bacteriol.">
        <title>Draft Genome Sequence of Turicella otitidis ATCC 51513, Isolated from Middle Ear Fluid from a Child with Otitis Media.</title>
        <authorList>
            <person name="Brinkrolf K."/>
            <person name="Schneider J."/>
            <person name="Knecht M."/>
            <person name="Ruckert C."/>
            <person name="Tauch A."/>
        </authorList>
    </citation>
    <scope>NUCLEOTIDE SEQUENCE [LARGE SCALE GENOMIC DNA]</scope>
    <source>
        <strain evidence="3 6">ATCC 51513</strain>
    </source>
</reference>
<comment type="caution">
    <text evidence="3">The sequence shown here is derived from an EMBL/GenBank/DDBJ whole genome shotgun (WGS) entry which is preliminary data.</text>
</comment>
<dbReference type="EMBL" id="CAJZ01000069">
    <property type="protein sequence ID" value="CCI83220.1"/>
    <property type="molecule type" value="Genomic_DNA"/>
</dbReference>
<dbReference type="InterPro" id="IPR006311">
    <property type="entry name" value="TAT_signal"/>
</dbReference>
<dbReference type="InterPro" id="IPR015943">
    <property type="entry name" value="WD40/YVTN_repeat-like_dom_sf"/>
</dbReference>
<organism evidence="3 6">
    <name type="scientific">Corynebacterium otitidis ATCC 51513</name>
    <dbReference type="NCBI Taxonomy" id="883169"/>
    <lineage>
        <taxon>Bacteria</taxon>
        <taxon>Bacillati</taxon>
        <taxon>Actinomycetota</taxon>
        <taxon>Actinomycetes</taxon>
        <taxon>Mycobacteriales</taxon>
        <taxon>Corynebacteriaceae</taxon>
        <taxon>Corynebacterium</taxon>
    </lineage>
</organism>
<dbReference type="OrthoDB" id="9783700at2"/>
<accession>I7KIY1</accession>
<dbReference type="PANTHER" id="PTHR31270:SF1">
    <property type="entry name" value="GLUTAMINYL-PEPTIDE CYCLOTRANSFERASE"/>
    <property type="match status" value="1"/>
</dbReference>
<keyword evidence="5" id="KW-1185">Reference proteome</keyword>
<evidence type="ECO:0000256" key="1">
    <source>
        <dbReference type="SAM" id="MobiDB-lite"/>
    </source>
</evidence>
<dbReference type="PANTHER" id="PTHR31270">
    <property type="entry name" value="GLUTAMINYL-PEPTIDE CYCLOTRANSFERASE"/>
    <property type="match status" value="1"/>
</dbReference>
<evidence type="ECO:0000313" key="3">
    <source>
        <dbReference type="EMBL" id="CCI83220.1"/>
    </source>
</evidence>
<dbReference type="InterPro" id="IPR007788">
    <property type="entry name" value="QCT"/>
</dbReference>
<dbReference type="InterPro" id="IPR011044">
    <property type="entry name" value="Quino_amine_DH_bsu"/>
</dbReference>
<dbReference type="PATRIC" id="fig|883169.3.peg.1042"/>
<dbReference type="Gene3D" id="2.130.10.10">
    <property type="entry name" value="YVTN repeat-like/Quinoprotein amine dehydrogenase"/>
    <property type="match status" value="1"/>
</dbReference>
<dbReference type="RefSeq" id="WP_004600969.1">
    <property type="nucleotide sequence ID" value="NZ_HF541866.1"/>
</dbReference>
<feature type="region of interest" description="Disordered" evidence="1">
    <location>
        <begin position="23"/>
        <end position="49"/>
    </location>
</feature>
<evidence type="ECO:0000313" key="5">
    <source>
        <dbReference type="Proteomes" id="UP000006078"/>
    </source>
</evidence>
<keyword evidence="3" id="KW-0808">Transferase</keyword>
<keyword evidence="2" id="KW-0732">Signal</keyword>
<dbReference type="SUPFAM" id="SSF50969">
    <property type="entry name" value="YVTN repeat-like/Quinoprotein amine dehydrogenase"/>
    <property type="match status" value="1"/>
</dbReference>
<feature type="chain" id="PRO_5038286651" evidence="2">
    <location>
        <begin position="22"/>
        <end position="312"/>
    </location>
</feature>
<reference evidence="4 5" key="2">
    <citation type="submission" date="2012-08" db="EMBL/GenBank/DDBJ databases">
        <title>The Genome Sequence of Turicella otitidis ATCC 51513.</title>
        <authorList>
            <consortium name="The Broad Institute Genome Sequencing Platform"/>
            <person name="Earl A."/>
            <person name="Ward D."/>
            <person name="Feldgarden M."/>
            <person name="Gevers D."/>
            <person name="Huys G."/>
            <person name="Walker B."/>
            <person name="Young S.K."/>
            <person name="Zeng Q."/>
            <person name="Gargeya S."/>
            <person name="Fitzgerald M."/>
            <person name="Haas B."/>
            <person name="Abouelleil A."/>
            <person name="Alvarado L."/>
            <person name="Arachchi H.M."/>
            <person name="Berlin A.M."/>
            <person name="Chapman S.B."/>
            <person name="Goldberg J."/>
            <person name="Griggs A."/>
            <person name="Gujja S."/>
            <person name="Hansen M."/>
            <person name="Howarth C."/>
            <person name="Imamovic A."/>
            <person name="Larimer J."/>
            <person name="McCowen C."/>
            <person name="Montmayeur A."/>
            <person name="Murphy C."/>
            <person name="Neiman D."/>
            <person name="Pearson M."/>
            <person name="Priest M."/>
            <person name="Roberts A."/>
            <person name="Saif S."/>
            <person name="Shea T."/>
            <person name="Sisk P."/>
            <person name="Sykes S."/>
            <person name="Wortman J."/>
            <person name="Nusbaum C."/>
            <person name="Birren B."/>
        </authorList>
    </citation>
    <scope>NUCLEOTIDE SEQUENCE [LARGE SCALE GENOMIC DNA]</scope>
    <source>
        <strain evidence="4 5">ATCC 51513</strain>
    </source>
</reference>
<evidence type="ECO:0000256" key="2">
    <source>
        <dbReference type="SAM" id="SignalP"/>
    </source>
</evidence>
<proteinExistence type="predicted"/>